<gene>
    <name evidence="3" type="ORF">GCM10009560_10730</name>
</gene>
<dbReference type="Proteomes" id="UP001501578">
    <property type="component" value="Unassembled WGS sequence"/>
</dbReference>
<sequence length="308" mass="31870">MSKETMKAAAFETPGPPEVLRLMTVPAPQAGPGQVRVRVKAAGVQPYDAAVRGGWQPPGAPKLSPGIPGNEFAGVVDQVGEGVDGFAVGDPVLGFTTLTAYAEYVVVPDDALARKPDAVPWEVAGALTSGVQTADIALENLAVGPGDTLLVHGAAGSVGTAAVQIARSRGARVIGTARAENHDYLRRLGAEPVEYGPGLADRVRALAPEGVSAALDGAGGAALEVSLDLVEDRGRILTLVEHAKAEELGIRVVAGERLSTRLAHYADLYAEGEFTFLVRRTYDLADAAQAHKEIETGHGQGKIAIIVP</sequence>
<proteinExistence type="predicted"/>
<dbReference type="Pfam" id="PF08240">
    <property type="entry name" value="ADH_N"/>
    <property type="match status" value="1"/>
</dbReference>
<accession>A0ABN1NT86</accession>
<dbReference type="InterPro" id="IPR051603">
    <property type="entry name" value="Zinc-ADH_QOR/CCCR"/>
</dbReference>
<dbReference type="Gene3D" id="3.40.50.720">
    <property type="entry name" value="NAD(P)-binding Rossmann-like Domain"/>
    <property type="match status" value="1"/>
</dbReference>
<keyword evidence="1" id="KW-0521">NADP</keyword>
<evidence type="ECO:0000259" key="2">
    <source>
        <dbReference type="SMART" id="SM00829"/>
    </source>
</evidence>
<dbReference type="Gene3D" id="3.90.180.10">
    <property type="entry name" value="Medium-chain alcohol dehydrogenases, catalytic domain"/>
    <property type="match status" value="1"/>
</dbReference>
<dbReference type="InterPro" id="IPR036291">
    <property type="entry name" value="NAD(P)-bd_dom_sf"/>
</dbReference>
<dbReference type="PANTHER" id="PTHR44154:SF1">
    <property type="entry name" value="QUINONE OXIDOREDUCTASE"/>
    <property type="match status" value="1"/>
</dbReference>
<dbReference type="SUPFAM" id="SSF50129">
    <property type="entry name" value="GroES-like"/>
    <property type="match status" value="1"/>
</dbReference>
<name>A0ABN1NT86_9ACTN</name>
<dbReference type="SUPFAM" id="SSF51735">
    <property type="entry name" value="NAD(P)-binding Rossmann-fold domains"/>
    <property type="match status" value="1"/>
</dbReference>
<comment type="caution">
    <text evidence="3">The sequence shown here is derived from an EMBL/GenBank/DDBJ whole genome shotgun (WGS) entry which is preliminary data.</text>
</comment>
<reference evidence="3 4" key="1">
    <citation type="journal article" date="2019" name="Int. J. Syst. Evol. Microbiol.">
        <title>The Global Catalogue of Microorganisms (GCM) 10K type strain sequencing project: providing services to taxonomists for standard genome sequencing and annotation.</title>
        <authorList>
            <consortium name="The Broad Institute Genomics Platform"/>
            <consortium name="The Broad Institute Genome Sequencing Center for Infectious Disease"/>
            <person name="Wu L."/>
            <person name="Ma J."/>
        </authorList>
    </citation>
    <scope>NUCLEOTIDE SEQUENCE [LARGE SCALE GENOMIC DNA]</scope>
    <source>
        <strain evidence="3 4">JCM 11136</strain>
    </source>
</reference>
<keyword evidence="4" id="KW-1185">Reference proteome</keyword>
<dbReference type="SMART" id="SM00829">
    <property type="entry name" value="PKS_ER"/>
    <property type="match status" value="1"/>
</dbReference>
<dbReference type="Pfam" id="PF13602">
    <property type="entry name" value="ADH_zinc_N_2"/>
    <property type="match status" value="1"/>
</dbReference>
<evidence type="ECO:0000256" key="1">
    <source>
        <dbReference type="ARBA" id="ARBA00022857"/>
    </source>
</evidence>
<evidence type="ECO:0000313" key="3">
    <source>
        <dbReference type="EMBL" id="GAA0915942.1"/>
    </source>
</evidence>
<dbReference type="InterPro" id="IPR011032">
    <property type="entry name" value="GroES-like_sf"/>
</dbReference>
<organism evidence="3 4">
    <name type="scientific">Nonomuraea longicatena</name>
    <dbReference type="NCBI Taxonomy" id="83682"/>
    <lineage>
        <taxon>Bacteria</taxon>
        <taxon>Bacillati</taxon>
        <taxon>Actinomycetota</taxon>
        <taxon>Actinomycetes</taxon>
        <taxon>Streptosporangiales</taxon>
        <taxon>Streptosporangiaceae</taxon>
        <taxon>Nonomuraea</taxon>
    </lineage>
</organism>
<dbReference type="InterPro" id="IPR013154">
    <property type="entry name" value="ADH-like_N"/>
</dbReference>
<dbReference type="CDD" id="cd05289">
    <property type="entry name" value="MDR_like_2"/>
    <property type="match status" value="1"/>
</dbReference>
<feature type="domain" description="Enoyl reductase (ER)" evidence="2">
    <location>
        <begin position="15"/>
        <end position="305"/>
    </location>
</feature>
<dbReference type="InterPro" id="IPR020843">
    <property type="entry name" value="ER"/>
</dbReference>
<dbReference type="EMBL" id="BAAAHQ010000004">
    <property type="protein sequence ID" value="GAA0915942.1"/>
    <property type="molecule type" value="Genomic_DNA"/>
</dbReference>
<dbReference type="RefSeq" id="WP_343948567.1">
    <property type="nucleotide sequence ID" value="NZ_BAAAHQ010000004.1"/>
</dbReference>
<evidence type="ECO:0000313" key="4">
    <source>
        <dbReference type="Proteomes" id="UP001501578"/>
    </source>
</evidence>
<protein>
    <submittedName>
        <fullName evidence="3">NADP-dependent oxidoreductase</fullName>
    </submittedName>
</protein>
<dbReference type="PANTHER" id="PTHR44154">
    <property type="entry name" value="QUINONE OXIDOREDUCTASE"/>
    <property type="match status" value="1"/>
</dbReference>